<dbReference type="InterPro" id="IPR029063">
    <property type="entry name" value="SAM-dependent_MTases_sf"/>
</dbReference>
<keyword evidence="1" id="KW-0472">Membrane</keyword>
<keyword evidence="1" id="KW-0812">Transmembrane</keyword>
<proteinExistence type="predicted"/>
<dbReference type="GO" id="GO:0008168">
    <property type="term" value="F:methyltransferase activity"/>
    <property type="evidence" value="ECO:0007669"/>
    <property type="project" value="UniProtKB-KW"/>
</dbReference>
<dbReference type="Pfam" id="PF05050">
    <property type="entry name" value="Methyltransf_21"/>
    <property type="match status" value="1"/>
</dbReference>
<organism evidence="3 4">
    <name type="scientific">Candidatus Woesebacteria bacterium GW2011_GWC2_31_9</name>
    <dbReference type="NCBI Taxonomy" id="1618586"/>
    <lineage>
        <taxon>Bacteria</taxon>
        <taxon>Candidatus Woeseibacteriota</taxon>
    </lineage>
</organism>
<feature type="transmembrane region" description="Helical" evidence="1">
    <location>
        <begin position="21"/>
        <end position="41"/>
    </location>
</feature>
<dbReference type="NCBIfam" id="TIGR01444">
    <property type="entry name" value="fkbM_fam"/>
    <property type="match status" value="1"/>
</dbReference>
<dbReference type="InterPro" id="IPR052514">
    <property type="entry name" value="SAM-dependent_MTase"/>
</dbReference>
<keyword evidence="1" id="KW-1133">Transmembrane helix</keyword>
<dbReference type="GO" id="GO:0032259">
    <property type="term" value="P:methylation"/>
    <property type="evidence" value="ECO:0007669"/>
    <property type="project" value="UniProtKB-KW"/>
</dbReference>
<keyword evidence="3" id="KW-0808">Transferase</keyword>
<name>A0A0F9YHY1_9BACT</name>
<gene>
    <name evidence="3" type="ORF">UR21_C0016G0032</name>
</gene>
<evidence type="ECO:0000313" key="4">
    <source>
        <dbReference type="Proteomes" id="UP000034803"/>
    </source>
</evidence>
<sequence>MKKPIKKPKIIKKFLYFSNSIGMIHTFKNWILIPLSAFGFLDFRKGYFMKLKNGIIFKVIHIMDTLIINEIFNNNDYKIYKLKNHSTIIDIGANIGVFSIYAANKNKTSKIFAFEPSQKTYNQLVENINLNGFENSIIPIKNAVGGKSGKIKLYDMGISGQRSVYKTRGEKKFESVKIIALKDIFIKNNIKKCDLLKIDCEGAEYDILNNCPDDVFKNIKKITMEFHELIPEQNHNLLLDLLKLKGFKVKHWYHSIENDIGYIYARK</sequence>
<comment type="caution">
    <text evidence="3">The sequence shown here is derived from an EMBL/GenBank/DDBJ whole genome shotgun (WGS) entry which is preliminary data.</text>
</comment>
<dbReference type="Gene3D" id="3.40.50.150">
    <property type="entry name" value="Vaccinia Virus protein VP39"/>
    <property type="match status" value="1"/>
</dbReference>
<reference evidence="3 4" key="1">
    <citation type="journal article" date="2015" name="Nature">
        <title>rRNA introns, odd ribosomes, and small enigmatic genomes across a large radiation of phyla.</title>
        <authorList>
            <person name="Brown C.T."/>
            <person name="Hug L.A."/>
            <person name="Thomas B.C."/>
            <person name="Sharon I."/>
            <person name="Castelle C.J."/>
            <person name="Singh A."/>
            <person name="Wilkins M.J."/>
            <person name="Williams K.H."/>
            <person name="Banfield J.F."/>
        </authorList>
    </citation>
    <scope>NUCLEOTIDE SEQUENCE [LARGE SCALE GENOMIC DNA]</scope>
</reference>
<dbReference type="PANTHER" id="PTHR34203">
    <property type="entry name" value="METHYLTRANSFERASE, FKBM FAMILY PROTEIN"/>
    <property type="match status" value="1"/>
</dbReference>
<keyword evidence="3" id="KW-0489">Methyltransferase</keyword>
<dbReference type="EMBL" id="LBOI01000016">
    <property type="protein sequence ID" value="KKP31114.1"/>
    <property type="molecule type" value="Genomic_DNA"/>
</dbReference>
<feature type="domain" description="Methyltransferase FkbM" evidence="2">
    <location>
        <begin position="90"/>
        <end position="248"/>
    </location>
</feature>
<accession>A0A0F9YHY1</accession>
<protein>
    <submittedName>
        <fullName evidence="3">Methyltransferase FkbM family</fullName>
    </submittedName>
</protein>
<evidence type="ECO:0000256" key="1">
    <source>
        <dbReference type="SAM" id="Phobius"/>
    </source>
</evidence>
<dbReference type="AlphaFoldDB" id="A0A0F9YHY1"/>
<dbReference type="InterPro" id="IPR006342">
    <property type="entry name" value="FkbM_mtfrase"/>
</dbReference>
<evidence type="ECO:0000313" key="3">
    <source>
        <dbReference type="EMBL" id="KKP31114.1"/>
    </source>
</evidence>
<dbReference type="SUPFAM" id="SSF53335">
    <property type="entry name" value="S-adenosyl-L-methionine-dependent methyltransferases"/>
    <property type="match status" value="1"/>
</dbReference>
<dbReference type="PANTHER" id="PTHR34203:SF15">
    <property type="entry name" value="SLL1173 PROTEIN"/>
    <property type="match status" value="1"/>
</dbReference>
<evidence type="ECO:0000259" key="2">
    <source>
        <dbReference type="Pfam" id="PF05050"/>
    </source>
</evidence>
<dbReference type="Proteomes" id="UP000034803">
    <property type="component" value="Unassembled WGS sequence"/>
</dbReference>